<keyword evidence="2" id="KW-0472">Membrane</keyword>
<feature type="transmembrane region" description="Helical" evidence="2">
    <location>
        <begin position="130"/>
        <end position="152"/>
    </location>
</feature>
<reference evidence="3 4" key="1">
    <citation type="journal article" date="2015" name="Genome Biol. Evol.">
        <title>Phylogenomic analyses indicate that early fungi evolved digesting cell walls of algal ancestors of land plants.</title>
        <authorList>
            <person name="Chang Y."/>
            <person name="Wang S."/>
            <person name="Sekimoto S."/>
            <person name="Aerts A.L."/>
            <person name="Choi C."/>
            <person name="Clum A."/>
            <person name="LaButti K.M."/>
            <person name="Lindquist E.A."/>
            <person name="Yee Ngan C."/>
            <person name="Ohm R.A."/>
            <person name="Salamov A.A."/>
            <person name="Grigoriev I.V."/>
            <person name="Spatafora J.W."/>
            <person name="Berbee M.L."/>
        </authorList>
    </citation>
    <scope>NUCLEOTIDE SEQUENCE [LARGE SCALE GENOMIC DNA]</scope>
    <source>
        <strain evidence="3 4">JEL478</strain>
    </source>
</reference>
<evidence type="ECO:0000256" key="2">
    <source>
        <dbReference type="SAM" id="Phobius"/>
    </source>
</evidence>
<evidence type="ECO:0000313" key="4">
    <source>
        <dbReference type="Proteomes" id="UP000070544"/>
    </source>
</evidence>
<accession>A0A139AW47</accession>
<keyword evidence="4" id="KW-1185">Reference proteome</keyword>
<dbReference type="Proteomes" id="UP000070544">
    <property type="component" value="Unassembled WGS sequence"/>
</dbReference>
<dbReference type="AlphaFoldDB" id="A0A139AW47"/>
<evidence type="ECO:0000313" key="3">
    <source>
        <dbReference type="EMBL" id="KXS20948.1"/>
    </source>
</evidence>
<proteinExistence type="predicted"/>
<feature type="transmembrane region" description="Helical" evidence="2">
    <location>
        <begin position="220"/>
        <end position="240"/>
    </location>
</feature>
<gene>
    <name evidence="3" type="ORF">M427DRAFT_151660</name>
</gene>
<keyword evidence="2" id="KW-0812">Transmembrane</keyword>
<evidence type="ECO:0000256" key="1">
    <source>
        <dbReference type="SAM" id="MobiDB-lite"/>
    </source>
</evidence>
<feature type="compositionally biased region" description="Polar residues" evidence="1">
    <location>
        <begin position="1"/>
        <end position="16"/>
    </location>
</feature>
<feature type="region of interest" description="Disordered" evidence="1">
    <location>
        <begin position="1"/>
        <end position="32"/>
    </location>
</feature>
<feature type="transmembrane region" description="Helical" evidence="2">
    <location>
        <begin position="97"/>
        <end position="118"/>
    </location>
</feature>
<organism evidence="3 4">
    <name type="scientific">Gonapodya prolifera (strain JEL478)</name>
    <name type="common">Monoblepharis prolifera</name>
    <dbReference type="NCBI Taxonomy" id="1344416"/>
    <lineage>
        <taxon>Eukaryota</taxon>
        <taxon>Fungi</taxon>
        <taxon>Fungi incertae sedis</taxon>
        <taxon>Chytridiomycota</taxon>
        <taxon>Chytridiomycota incertae sedis</taxon>
        <taxon>Monoblepharidomycetes</taxon>
        <taxon>Monoblepharidales</taxon>
        <taxon>Gonapodyaceae</taxon>
        <taxon>Gonapodya</taxon>
    </lineage>
</organism>
<name>A0A139AW47_GONPJ</name>
<sequence>MSKSGYLESRSTSRNPEMSAPAQPLPPPQPYGYPGAYSAPPVHVISNSPYGSPTVTVIQSQSPYSPYSWYRPPLTVIEVETPVDELTLLQRYRSTTFVVLLLAALVSLSVLASSASLAAQLSSDTSNRGWTAAVLIASVWSSLFALVGSFMSGRKWAWWLRPKFYSSVLFFSVLTLVLDVVLAILSISPYGSICTNYIYRPVVGDEYTPSRCTALFWSRWLLWAGAALWFGVAMAAWRGAKWAKVVEERNHSAGSAAAA</sequence>
<protein>
    <submittedName>
        <fullName evidence="3">Uncharacterized protein</fullName>
    </submittedName>
</protein>
<dbReference type="EMBL" id="KQ965734">
    <property type="protein sequence ID" value="KXS20948.1"/>
    <property type="molecule type" value="Genomic_DNA"/>
</dbReference>
<feature type="transmembrane region" description="Helical" evidence="2">
    <location>
        <begin position="164"/>
        <end position="187"/>
    </location>
</feature>
<keyword evidence="2" id="KW-1133">Transmembrane helix</keyword>